<dbReference type="Gene3D" id="2.30.310.10">
    <property type="entry name" value="ibrinogen binding protein from staphylococcus aureus domain"/>
    <property type="match status" value="1"/>
</dbReference>
<gene>
    <name evidence="3" type="ordered locus">TREPR_1171</name>
</gene>
<dbReference type="AlphaFoldDB" id="F5YGV7"/>
<dbReference type="STRING" id="545694.TREPR_1171"/>
<reference evidence="4" key="1">
    <citation type="submission" date="2009-12" db="EMBL/GenBank/DDBJ databases">
        <title>Complete sequence of Treponema primitia strain ZAS-2.</title>
        <authorList>
            <person name="Tetu S.G."/>
            <person name="Matson E."/>
            <person name="Ren Q."/>
            <person name="Seshadri R."/>
            <person name="Elbourne L."/>
            <person name="Hassan K.A."/>
            <person name="Durkin A."/>
            <person name="Radune D."/>
            <person name="Mohamoud Y."/>
            <person name="Shay R."/>
            <person name="Jin S."/>
            <person name="Zhang X."/>
            <person name="Lucey K."/>
            <person name="Ballor N.R."/>
            <person name="Ottesen E."/>
            <person name="Rosenthal R."/>
            <person name="Allen A."/>
            <person name="Leadbetter J.R."/>
            <person name="Paulsen I.T."/>
        </authorList>
    </citation>
    <scope>NUCLEOTIDE SEQUENCE [LARGE SCALE GENOMIC DNA]</scope>
    <source>
        <strain evidence="4">ATCC BAA-887 / DSM 12427 / ZAS-2</strain>
    </source>
</reference>
<sequence length="494" mass="55500">MSLNWKEINLILSELDLPGHQIQKVVQSAYDVLTLQIYGKGGAGTFLIAVTPGACRMHKTFRSVPKNDRPLRFAEFLKSRIVNGWIEEAEQLGDNRIVRLVIRQGKSRYRLYVRLWSNAANVVVTDETGAILDAMRRLPKRGELTGGQYEPEKVTVTSSAPDAKKVTVTDLKAPREYAVREFAPGSLAGVADDASFNEKIDAWYAEHGGALSLEALREQARRSYEGRMARLGASLERLREKEAEFGSAEKLREYGDIIMANIAAIRPGDAWLEAENFYAEPGSLIRIKLEPRKSPAAQGELYYEQYRKAKNGLADIKAELATGETELAALEQTLARLLEETNPLALHKLLRNKGGKPVAKADSKRPGLSFRRKDWLIIVGRDAAENDELLRRHVKGNDLWLHARDFPGSYVFIKQRSGKSVPLDILLDAGNLAIFYSKGRNNGEGDLFYTPVKFLRRVKNGPKGLVIPTQEKNLHIRVEEGRLKELEQCRIEKQ</sequence>
<reference evidence="3 4" key="2">
    <citation type="journal article" date="2011" name="ISME J.">
        <title>RNA-seq reveals cooperative metabolic interactions between two termite-gut spirochete species in co-culture.</title>
        <authorList>
            <person name="Rosenthal A.Z."/>
            <person name="Matson E.G."/>
            <person name="Eldar A."/>
            <person name="Leadbetter J.R."/>
        </authorList>
    </citation>
    <scope>NUCLEOTIDE SEQUENCE [LARGE SCALE GENOMIC DNA]</scope>
    <source>
        <strain evidence="4">ATCC BAA-887 / DSM 12427 / ZAS-2</strain>
    </source>
</reference>
<keyword evidence="1" id="KW-0175">Coiled coil</keyword>
<protein>
    <submittedName>
        <fullName evidence="3">Putative fibronectin/fibrinogen-binding protein</fullName>
    </submittedName>
</protein>
<keyword evidence="4" id="KW-1185">Reference proteome</keyword>
<dbReference type="EMBL" id="CP001843">
    <property type="protein sequence ID" value="AEF84781.1"/>
    <property type="molecule type" value="Genomic_DNA"/>
</dbReference>
<evidence type="ECO:0000313" key="4">
    <source>
        <dbReference type="Proteomes" id="UP000009223"/>
    </source>
</evidence>
<dbReference type="InterPro" id="IPR008532">
    <property type="entry name" value="NFACT_RNA-bd"/>
</dbReference>
<dbReference type="PANTHER" id="PTHR15239">
    <property type="entry name" value="NUCLEAR EXPORT MEDIATOR FACTOR NEMF"/>
    <property type="match status" value="1"/>
</dbReference>
<dbReference type="PANTHER" id="PTHR15239:SF6">
    <property type="entry name" value="RIBOSOME QUALITY CONTROL COMPLEX SUBUNIT NEMF"/>
    <property type="match status" value="1"/>
</dbReference>
<dbReference type="InterPro" id="IPR051608">
    <property type="entry name" value="RQC_Subunit_NEMF"/>
</dbReference>
<proteinExistence type="predicted"/>
<feature type="domain" description="NFACT RNA-binding" evidence="2">
    <location>
        <begin position="373"/>
        <end position="459"/>
    </location>
</feature>
<dbReference type="eggNOG" id="COG1293">
    <property type="taxonomic scope" value="Bacteria"/>
</dbReference>
<evidence type="ECO:0000259" key="2">
    <source>
        <dbReference type="Pfam" id="PF05670"/>
    </source>
</evidence>
<dbReference type="Proteomes" id="UP000009223">
    <property type="component" value="Chromosome"/>
</dbReference>
<dbReference type="HOGENOM" id="CLU_022481_2_0_12"/>
<dbReference type="Pfam" id="PF05670">
    <property type="entry name" value="NFACT-R_1"/>
    <property type="match status" value="1"/>
</dbReference>
<dbReference type="GO" id="GO:0072344">
    <property type="term" value="P:rescue of stalled ribosome"/>
    <property type="evidence" value="ECO:0007669"/>
    <property type="project" value="TreeGrafter"/>
</dbReference>
<dbReference type="GO" id="GO:0000049">
    <property type="term" value="F:tRNA binding"/>
    <property type="evidence" value="ECO:0007669"/>
    <property type="project" value="TreeGrafter"/>
</dbReference>
<dbReference type="GO" id="GO:1990112">
    <property type="term" value="C:RQC complex"/>
    <property type="evidence" value="ECO:0007669"/>
    <property type="project" value="TreeGrafter"/>
</dbReference>
<dbReference type="RefSeq" id="WP_015708902.1">
    <property type="nucleotide sequence ID" value="NC_015578.1"/>
</dbReference>
<dbReference type="OrthoDB" id="9766163at2"/>
<accession>F5YGV7</accession>
<dbReference type="Pfam" id="PF05833">
    <property type="entry name" value="NFACT_N"/>
    <property type="match status" value="2"/>
</dbReference>
<evidence type="ECO:0000313" key="3">
    <source>
        <dbReference type="EMBL" id="AEF84781.1"/>
    </source>
</evidence>
<dbReference type="GO" id="GO:0043023">
    <property type="term" value="F:ribosomal large subunit binding"/>
    <property type="evidence" value="ECO:0007669"/>
    <property type="project" value="TreeGrafter"/>
</dbReference>
<dbReference type="KEGG" id="tpi:TREPR_1171"/>
<evidence type="ECO:0000256" key="1">
    <source>
        <dbReference type="SAM" id="Coils"/>
    </source>
</evidence>
<name>F5YGV7_TREPZ</name>
<organism evidence="3 4">
    <name type="scientific">Treponema primitia (strain ATCC BAA-887 / DSM 12427 / ZAS-2)</name>
    <dbReference type="NCBI Taxonomy" id="545694"/>
    <lineage>
        <taxon>Bacteria</taxon>
        <taxon>Pseudomonadati</taxon>
        <taxon>Spirochaetota</taxon>
        <taxon>Spirochaetia</taxon>
        <taxon>Spirochaetales</taxon>
        <taxon>Treponemataceae</taxon>
        <taxon>Treponema</taxon>
    </lineage>
</organism>
<feature type="coiled-coil region" evidence="1">
    <location>
        <begin position="313"/>
        <end position="340"/>
    </location>
</feature>